<evidence type="ECO:0000313" key="1">
    <source>
        <dbReference type="EMBL" id="AST15433.1"/>
    </source>
</evidence>
<keyword evidence="2" id="KW-1185">Reference proteome</keyword>
<accession>A0A223G094</accession>
<proteinExistence type="predicted"/>
<dbReference type="Proteomes" id="UP000223033">
    <property type="component" value="Segment"/>
</dbReference>
<evidence type="ECO:0000313" key="2">
    <source>
        <dbReference type="Proteomes" id="UP000223033"/>
    </source>
</evidence>
<protein>
    <submittedName>
        <fullName evidence="1">Uncharacterized protein</fullName>
    </submittedName>
</protein>
<dbReference type="OrthoDB" id="37266at10239"/>
<reference evidence="1 2" key="1">
    <citation type="submission" date="2017-06" db="EMBL/GenBank/DDBJ databases">
        <authorList>
            <person name="Aguayo I.A."/>
            <person name="Aziz R.M."/>
            <person name="Espinoza L.A."/>
            <person name="Farooq A."/>
            <person name="Garcia C."/>
            <person name="Ibrahim S.M."/>
            <person name="Malik M.A."/>
            <person name="Martinez A."/>
            <person name="Xavier K.T."/>
            <person name="Yao A.B."/>
            <person name="Bhuiyan S."/>
            <person name="Donegan-Quick R.H."/>
            <person name="Allen M.S."/>
            <person name="Hughes L.E."/>
            <person name="Garlena R.A."/>
            <person name="Russell D.A."/>
            <person name="Pope W.H."/>
            <person name="Jacobs-Sera D."/>
            <person name="Hendrix R.W."/>
            <person name="Hatfull G.F."/>
        </authorList>
    </citation>
    <scope>NUCLEOTIDE SEQUENCE [LARGE SCALE GENOMIC DNA]</scope>
</reference>
<gene>
    <name evidence="1" type="ORF">SEA_SAMISTI12_248</name>
</gene>
<name>A0A223G094_9CAUD</name>
<organism evidence="1 2">
    <name type="scientific">Streptomyces phage Samisti12</name>
    <dbReference type="NCBI Taxonomy" id="2023995"/>
    <lineage>
        <taxon>Viruses</taxon>
        <taxon>Duplodnaviria</taxon>
        <taxon>Heunggongvirae</taxon>
        <taxon>Uroviricota</taxon>
        <taxon>Caudoviricetes</taxon>
        <taxon>Stanwilliamsviridae</taxon>
        <taxon>Boydwoodruffvirinae</taxon>
        <taxon>Samistivirus</taxon>
        <taxon>Samistivirus samisti12</taxon>
    </lineage>
</organism>
<sequence length="73" mass="8254">MNKYRIHLGLRSGKLVYSDPMDVGEMSHEEVTDTLEKMVEIVGDGGHISLLVNGQKKTYLHHAIESIWWTDGS</sequence>
<dbReference type="EMBL" id="MF347639">
    <property type="protein sequence ID" value="AST15433.1"/>
    <property type="molecule type" value="Genomic_DNA"/>
</dbReference>